<keyword evidence="2" id="KW-0804">Transcription</keyword>
<dbReference type="Pfam" id="PF12833">
    <property type="entry name" value="HTH_18"/>
    <property type="match status" value="1"/>
</dbReference>
<keyword evidence="1" id="KW-0805">Transcription regulation</keyword>
<dbReference type="OrthoDB" id="2666928at2"/>
<accession>A0A5C7AB51</accession>
<evidence type="ECO:0000313" key="4">
    <source>
        <dbReference type="EMBL" id="TXE05507.1"/>
    </source>
</evidence>
<name>A0A5C7AB51_9FLAO</name>
<evidence type="ECO:0000256" key="2">
    <source>
        <dbReference type="ARBA" id="ARBA00023163"/>
    </source>
</evidence>
<dbReference type="InterPro" id="IPR009057">
    <property type="entry name" value="Homeodomain-like_sf"/>
</dbReference>
<dbReference type="PROSITE" id="PS01124">
    <property type="entry name" value="HTH_ARAC_FAMILY_2"/>
    <property type="match status" value="1"/>
</dbReference>
<keyword evidence="5" id="KW-1185">Reference proteome</keyword>
<organism evidence="4 5">
    <name type="scientific">Gelidibacter salicanalis</name>
    <dbReference type="NCBI Taxonomy" id="291193"/>
    <lineage>
        <taxon>Bacteria</taxon>
        <taxon>Pseudomonadati</taxon>
        <taxon>Bacteroidota</taxon>
        <taxon>Flavobacteriia</taxon>
        <taxon>Flavobacteriales</taxon>
        <taxon>Flavobacteriaceae</taxon>
        <taxon>Gelidibacter</taxon>
    </lineage>
</organism>
<dbReference type="GO" id="GO:0043565">
    <property type="term" value="F:sequence-specific DNA binding"/>
    <property type="evidence" value="ECO:0007669"/>
    <property type="project" value="InterPro"/>
</dbReference>
<dbReference type="RefSeq" id="WP_146894255.1">
    <property type="nucleotide sequence ID" value="NZ_VORX01000011.1"/>
</dbReference>
<dbReference type="PANTHER" id="PTHR47893">
    <property type="entry name" value="REGULATORY PROTEIN PCHR"/>
    <property type="match status" value="1"/>
</dbReference>
<gene>
    <name evidence="4" type="ORF">ES711_15685</name>
</gene>
<dbReference type="SUPFAM" id="SSF46689">
    <property type="entry name" value="Homeodomain-like"/>
    <property type="match status" value="1"/>
</dbReference>
<dbReference type="AlphaFoldDB" id="A0A5C7AB51"/>
<dbReference type="GO" id="GO:0003700">
    <property type="term" value="F:DNA-binding transcription factor activity"/>
    <property type="evidence" value="ECO:0007669"/>
    <property type="project" value="InterPro"/>
</dbReference>
<dbReference type="InterPro" id="IPR018060">
    <property type="entry name" value="HTH_AraC"/>
</dbReference>
<dbReference type="Gene3D" id="1.10.10.60">
    <property type="entry name" value="Homeodomain-like"/>
    <property type="match status" value="1"/>
</dbReference>
<evidence type="ECO:0000313" key="5">
    <source>
        <dbReference type="Proteomes" id="UP000321734"/>
    </source>
</evidence>
<feature type="domain" description="HTH araC/xylS-type" evidence="3">
    <location>
        <begin position="210"/>
        <end position="308"/>
    </location>
</feature>
<dbReference type="Proteomes" id="UP000321734">
    <property type="component" value="Unassembled WGS sequence"/>
</dbReference>
<evidence type="ECO:0000259" key="3">
    <source>
        <dbReference type="PROSITE" id="PS01124"/>
    </source>
</evidence>
<dbReference type="EMBL" id="VORX01000011">
    <property type="protein sequence ID" value="TXE05507.1"/>
    <property type="molecule type" value="Genomic_DNA"/>
</dbReference>
<dbReference type="PANTHER" id="PTHR47893:SF1">
    <property type="entry name" value="REGULATORY PROTEIN PCHR"/>
    <property type="match status" value="1"/>
</dbReference>
<proteinExistence type="predicted"/>
<reference evidence="4 5" key="1">
    <citation type="submission" date="2019-08" db="EMBL/GenBank/DDBJ databases">
        <title>Genome sequence of Gelidibacter salicanalis IC162T.</title>
        <authorList>
            <person name="Bowman J.P."/>
        </authorList>
    </citation>
    <scope>NUCLEOTIDE SEQUENCE [LARGE SCALE GENOMIC DNA]</scope>
    <source>
        <strain evidence="4 5">IC162</strain>
    </source>
</reference>
<dbReference type="SMART" id="SM00342">
    <property type="entry name" value="HTH_ARAC"/>
    <property type="match status" value="1"/>
</dbReference>
<sequence>MNDLYSFEIRDGLTKNDRYFKGFVEKQKLTGKLEYYTFQLKCYQNLRINLETEKESSVFLCVNLALSSSLRLSCDGKLLTVPSFSSILISFKSAETIGFDCVADKAYDFMLLKIGKSDLDQEQTELLNVLQDQGMLLDEFLNPKLLVPNLGICEMARTLKKLDKSGCENKFIAKGYSNILFGLKLKELLVQEGTCVKSAFLRKFEIQQLEVLTTKIKANPQQQYTIKELCKQTGLSVSKLQAGFKEMHNCTVAIFIRNIRLEKALDMLRNTDLNVSEIVYSVGLTSRSYFCRIFKKRFKCSPKSYQQQLRTPSSMAS</sequence>
<dbReference type="InterPro" id="IPR053142">
    <property type="entry name" value="PchR_regulatory_protein"/>
</dbReference>
<comment type="caution">
    <text evidence="4">The sequence shown here is derived from an EMBL/GenBank/DDBJ whole genome shotgun (WGS) entry which is preliminary data.</text>
</comment>
<evidence type="ECO:0000256" key="1">
    <source>
        <dbReference type="ARBA" id="ARBA00023015"/>
    </source>
</evidence>
<protein>
    <submittedName>
        <fullName evidence="4">Helix-turn-helix transcriptional regulator</fullName>
    </submittedName>
</protein>